<dbReference type="Gene3D" id="2.60.120.200">
    <property type="match status" value="1"/>
</dbReference>
<dbReference type="InterPro" id="IPR013320">
    <property type="entry name" value="ConA-like_dom_sf"/>
</dbReference>
<dbReference type="SUPFAM" id="SSF49899">
    <property type="entry name" value="Concanavalin A-like lectins/glucanases"/>
    <property type="match status" value="1"/>
</dbReference>
<keyword evidence="1" id="KW-0732">Signal</keyword>
<evidence type="ECO:0000313" key="4">
    <source>
        <dbReference type="EMBL" id="CAI2175350.1"/>
    </source>
</evidence>
<dbReference type="SMART" id="SM00472">
    <property type="entry name" value="MIR"/>
    <property type="match status" value="2"/>
</dbReference>
<accession>A0A9W4SQC6</accession>
<gene>
    <name evidence="4" type="ORF">FWILDA_LOCUS7048</name>
</gene>
<comment type="caution">
    <text evidence="4">The sequence shown here is derived from an EMBL/GenBank/DDBJ whole genome shotgun (WGS) entry which is preliminary data.</text>
</comment>
<dbReference type="PANTHER" id="PTHR46809:SF2">
    <property type="entry name" value="GH21273P"/>
    <property type="match status" value="1"/>
</dbReference>
<dbReference type="SUPFAM" id="SSF82109">
    <property type="entry name" value="MIR domain"/>
    <property type="match status" value="2"/>
</dbReference>
<reference evidence="4" key="1">
    <citation type="submission" date="2022-08" db="EMBL/GenBank/DDBJ databases">
        <authorList>
            <person name="Kallberg Y."/>
            <person name="Tangrot J."/>
            <person name="Rosling A."/>
        </authorList>
    </citation>
    <scope>NUCLEOTIDE SEQUENCE</scope>
    <source>
        <strain evidence="4">Wild A</strain>
    </source>
</reference>
<dbReference type="AlphaFoldDB" id="A0A9W4SQC6"/>
<protein>
    <submittedName>
        <fullName evidence="4">13965_t:CDS:1</fullName>
    </submittedName>
</protein>
<organism evidence="4 5">
    <name type="scientific">Funneliformis geosporum</name>
    <dbReference type="NCBI Taxonomy" id="1117311"/>
    <lineage>
        <taxon>Eukaryota</taxon>
        <taxon>Fungi</taxon>
        <taxon>Fungi incertae sedis</taxon>
        <taxon>Mucoromycota</taxon>
        <taxon>Glomeromycotina</taxon>
        <taxon>Glomeromycetes</taxon>
        <taxon>Glomerales</taxon>
        <taxon>Glomeraceae</taxon>
        <taxon>Funneliformis</taxon>
    </lineage>
</organism>
<dbReference type="InterPro" id="IPR016093">
    <property type="entry name" value="MIR_motif"/>
</dbReference>
<proteinExistence type="predicted"/>
<dbReference type="InterPro" id="IPR036300">
    <property type="entry name" value="MIR_dom_sf"/>
</dbReference>
<evidence type="ECO:0000259" key="3">
    <source>
        <dbReference type="PROSITE" id="PS50919"/>
    </source>
</evidence>
<dbReference type="PANTHER" id="PTHR46809">
    <property type="entry name" value="STROMAL CELL-DERIVED FACTOR 2-LIKE PROTEIN"/>
    <property type="match status" value="1"/>
</dbReference>
<dbReference type="Pfam" id="PF13385">
    <property type="entry name" value="Laminin_G_3"/>
    <property type="match status" value="1"/>
</dbReference>
<evidence type="ECO:0000313" key="5">
    <source>
        <dbReference type="Proteomes" id="UP001153678"/>
    </source>
</evidence>
<dbReference type="Proteomes" id="UP001153678">
    <property type="component" value="Unassembled WGS sequence"/>
</dbReference>
<dbReference type="OrthoDB" id="5588846at2759"/>
<name>A0A9W4SQC6_9GLOM</name>
<keyword evidence="2" id="KW-0677">Repeat</keyword>
<evidence type="ECO:0000256" key="1">
    <source>
        <dbReference type="ARBA" id="ARBA00022729"/>
    </source>
</evidence>
<keyword evidence="5" id="KW-1185">Reference proteome</keyword>
<dbReference type="PROSITE" id="PS50919">
    <property type="entry name" value="MIR"/>
    <property type="match status" value="1"/>
</dbReference>
<sequence length="314" mass="35259">MVPTKTAFLNNFKIIGTEDLVRTPGFWLTENRSALHARFSGNWNCNAGIDGLGGLLLDKWYHLTYTLSDSEKRLDLYIDSEWVGFYSIQDVKTQKVVFNDGPLYIGRAFANGFNGVISNVRYFNWRLCAQENKLILYGSKIALVIVSTNKYLSIKGNKYEKINQYMIVGNGRKIDLDNDVWTVIGQYGTSVIAGSPVPLNTIIGFNHQATGGNLHSHDMNDGRITPISKQQKVTINPGISRDNDFLIQRYNSKSSKDDPGYLMNGDIICLFHITTNKPAALYSHSVLFGDGTQEVSFHGNGNDENSKWRIELID</sequence>
<dbReference type="EMBL" id="CAMKVN010001349">
    <property type="protein sequence ID" value="CAI2175350.1"/>
    <property type="molecule type" value="Genomic_DNA"/>
</dbReference>
<evidence type="ECO:0000256" key="2">
    <source>
        <dbReference type="ARBA" id="ARBA00022737"/>
    </source>
</evidence>
<dbReference type="Gene3D" id="2.80.10.50">
    <property type="match status" value="2"/>
</dbReference>
<feature type="domain" description="MIR" evidence="3">
    <location>
        <begin position="259"/>
        <end position="313"/>
    </location>
</feature>